<feature type="region of interest" description="Disordered" evidence="1">
    <location>
        <begin position="1"/>
        <end position="24"/>
    </location>
</feature>
<sequence>MSASPPSPQTPQDSDHKADPGNDQLKQQLQQLTMVQLKPLAKALEIHVPAVIKKSDLIDLIAEEEPNVKLEDFSTILTINQSSGSKTSNRISTRQSYKIRPTDDSDDENEPPEDNHLKSDNYGHSHPTQLGFNTHRAYSGQPHHPPTPSVFIPPNIIVL</sequence>
<feature type="compositionally biased region" description="Basic and acidic residues" evidence="1">
    <location>
        <begin position="113"/>
        <end position="123"/>
    </location>
</feature>
<feature type="region of interest" description="Disordered" evidence="1">
    <location>
        <begin position="79"/>
        <end position="154"/>
    </location>
</feature>
<reference evidence="3" key="2">
    <citation type="submission" date="2015-08" db="UniProtKB">
        <authorList>
            <consortium name="WormBaseParasite"/>
        </authorList>
    </citation>
    <scope>IDENTIFICATION</scope>
</reference>
<evidence type="ECO:0000313" key="3">
    <source>
        <dbReference type="WBParaSite" id="SVE_0831900.1"/>
    </source>
</evidence>
<proteinExistence type="predicted"/>
<reference evidence="2" key="1">
    <citation type="submission" date="2014-07" db="EMBL/GenBank/DDBJ databases">
        <authorList>
            <person name="Martin A.A"/>
            <person name="De Silva N."/>
        </authorList>
    </citation>
    <scope>NUCLEOTIDE SEQUENCE</scope>
</reference>
<keyword evidence="2" id="KW-1185">Reference proteome</keyword>
<protein>
    <submittedName>
        <fullName evidence="3">Rho_N domain-containing protein</fullName>
    </submittedName>
</protein>
<dbReference type="Proteomes" id="UP000035680">
    <property type="component" value="Unassembled WGS sequence"/>
</dbReference>
<feature type="compositionally biased region" description="Polar residues" evidence="1">
    <location>
        <begin position="79"/>
        <end position="96"/>
    </location>
</feature>
<name>A0A0K0FHF6_STRVS</name>
<evidence type="ECO:0000256" key="1">
    <source>
        <dbReference type="SAM" id="MobiDB-lite"/>
    </source>
</evidence>
<evidence type="ECO:0000313" key="2">
    <source>
        <dbReference type="Proteomes" id="UP000035680"/>
    </source>
</evidence>
<accession>A0A0K0FHF6</accession>
<organism evidence="2 3">
    <name type="scientific">Strongyloides venezuelensis</name>
    <name type="common">Threadworm</name>
    <dbReference type="NCBI Taxonomy" id="75913"/>
    <lineage>
        <taxon>Eukaryota</taxon>
        <taxon>Metazoa</taxon>
        <taxon>Ecdysozoa</taxon>
        <taxon>Nematoda</taxon>
        <taxon>Chromadorea</taxon>
        <taxon>Rhabditida</taxon>
        <taxon>Tylenchina</taxon>
        <taxon>Panagrolaimomorpha</taxon>
        <taxon>Strongyloidoidea</taxon>
        <taxon>Strongyloididae</taxon>
        <taxon>Strongyloides</taxon>
    </lineage>
</organism>
<dbReference type="WBParaSite" id="SVE_0831900.1">
    <property type="protein sequence ID" value="SVE_0831900.1"/>
    <property type="gene ID" value="SVE_0831900"/>
</dbReference>
<dbReference type="AlphaFoldDB" id="A0A0K0FHF6"/>